<evidence type="ECO:0000313" key="3">
    <source>
        <dbReference type="Proteomes" id="UP000054279"/>
    </source>
</evidence>
<dbReference type="OrthoDB" id="2682516at2759"/>
<keyword evidence="1" id="KW-0238">DNA-binding</keyword>
<dbReference type="Proteomes" id="UP000054279">
    <property type="component" value="Unassembled WGS sequence"/>
</dbReference>
<protein>
    <submittedName>
        <fullName evidence="2">Uncharacterized protein</fullName>
    </submittedName>
</protein>
<dbReference type="HOGENOM" id="CLU_003292_7_2_1"/>
<name>A0A0C9TZZ5_SPHS4</name>
<evidence type="ECO:0000256" key="1">
    <source>
        <dbReference type="ARBA" id="ARBA00023125"/>
    </source>
</evidence>
<dbReference type="EMBL" id="KN837183">
    <property type="protein sequence ID" value="KIJ35958.1"/>
    <property type="molecule type" value="Genomic_DNA"/>
</dbReference>
<dbReference type="SUPFAM" id="SSF47823">
    <property type="entry name" value="lambda integrase-like, N-terminal domain"/>
    <property type="match status" value="1"/>
</dbReference>
<accession>A0A0C9TZZ5</accession>
<reference evidence="2 3" key="1">
    <citation type="submission" date="2014-06" db="EMBL/GenBank/DDBJ databases">
        <title>Evolutionary Origins and Diversification of the Mycorrhizal Mutualists.</title>
        <authorList>
            <consortium name="DOE Joint Genome Institute"/>
            <consortium name="Mycorrhizal Genomics Consortium"/>
            <person name="Kohler A."/>
            <person name="Kuo A."/>
            <person name="Nagy L.G."/>
            <person name="Floudas D."/>
            <person name="Copeland A."/>
            <person name="Barry K.W."/>
            <person name="Cichocki N."/>
            <person name="Veneault-Fourrey C."/>
            <person name="LaButti K."/>
            <person name="Lindquist E.A."/>
            <person name="Lipzen A."/>
            <person name="Lundell T."/>
            <person name="Morin E."/>
            <person name="Murat C."/>
            <person name="Riley R."/>
            <person name="Ohm R."/>
            <person name="Sun H."/>
            <person name="Tunlid A."/>
            <person name="Henrissat B."/>
            <person name="Grigoriev I.V."/>
            <person name="Hibbett D.S."/>
            <person name="Martin F."/>
        </authorList>
    </citation>
    <scope>NUCLEOTIDE SEQUENCE [LARGE SCALE GENOMIC DNA]</scope>
    <source>
        <strain evidence="2 3">SS14</strain>
    </source>
</reference>
<dbReference type="InterPro" id="IPR010998">
    <property type="entry name" value="Integrase_recombinase_N"/>
</dbReference>
<organism evidence="2 3">
    <name type="scientific">Sphaerobolus stellatus (strain SS14)</name>
    <dbReference type="NCBI Taxonomy" id="990650"/>
    <lineage>
        <taxon>Eukaryota</taxon>
        <taxon>Fungi</taxon>
        <taxon>Dikarya</taxon>
        <taxon>Basidiomycota</taxon>
        <taxon>Agaricomycotina</taxon>
        <taxon>Agaricomycetes</taxon>
        <taxon>Phallomycetidae</taxon>
        <taxon>Geastrales</taxon>
        <taxon>Sphaerobolaceae</taxon>
        <taxon>Sphaerobolus</taxon>
    </lineage>
</organism>
<evidence type="ECO:0000313" key="2">
    <source>
        <dbReference type="EMBL" id="KIJ35958.1"/>
    </source>
</evidence>
<dbReference type="Gene3D" id="1.10.150.130">
    <property type="match status" value="1"/>
</dbReference>
<keyword evidence="3" id="KW-1185">Reference proteome</keyword>
<dbReference type="GO" id="GO:0003677">
    <property type="term" value="F:DNA binding"/>
    <property type="evidence" value="ECO:0007669"/>
    <property type="project" value="UniProtKB-KW"/>
</dbReference>
<gene>
    <name evidence="2" type="ORF">M422DRAFT_179947</name>
</gene>
<sequence>MEKGWEPGTLSTYGSGLLLFHVFCDEQSIEEVARCPADPTLLLAFLATCADNYSGSTITNSLHGIHAWHLLHGVCWAPSRDKMAGILTGATKVAPASSKRAKREPWTVNMLIKVCFLLDPDNPFDVTWYAALTTIFWTMACSVEFLVQGLLDFSEDKHITRTRVGIERNEGKEVMVFSLPWTQVSPKGERVS</sequence>
<proteinExistence type="predicted"/>
<dbReference type="AlphaFoldDB" id="A0A0C9TZZ5"/>